<evidence type="ECO:0000313" key="2">
    <source>
        <dbReference type="Proteomes" id="UP001198242"/>
    </source>
</evidence>
<dbReference type="EMBL" id="JAJEQM010000011">
    <property type="protein sequence ID" value="MCC2210853.1"/>
    <property type="molecule type" value="Genomic_DNA"/>
</dbReference>
<accession>A0AAE3DZH1</accession>
<keyword evidence="2" id="KW-1185">Reference proteome</keyword>
<dbReference type="Proteomes" id="UP001198242">
    <property type="component" value="Unassembled WGS sequence"/>
</dbReference>
<dbReference type="AlphaFoldDB" id="A0AAE3DZH1"/>
<gene>
    <name evidence="1" type="ORF">LKE05_08645</name>
</gene>
<evidence type="ECO:0000313" key="1">
    <source>
        <dbReference type="EMBL" id="MCC2210853.1"/>
    </source>
</evidence>
<comment type="caution">
    <text evidence="1">The sequence shown here is derived from an EMBL/GenBank/DDBJ whole genome shotgun (WGS) entry which is preliminary data.</text>
</comment>
<sequence>MQHTLTFVKDKVKYVSKPFDFEAMCIINDAHNDENKKGPLSICRDALDYMFEGTDATQDIIDSVDVNERAKMCLALWGFYVDALSSKNE</sequence>
<name>A0AAE3DZH1_9FIRM</name>
<organism evidence="1 2">
    <name type="scientific">Hominilimicola fabiformis</name>
    <dbReference type="NCBI Taxonomy" id="2885356"/>
    <lineage>
        <taxon>Bacteria</taxon>
        <taxon>Bacillati</taxon>
        <taxon>Bacillota</taxon>
        <taxon>Clostridia</taxon>
        <taxon>Eubacteriales</taxon>
        <taxon>Oscillospiraceae</taxon>
        <taxon>Hominilimicola</taxon>
    </lineage>
</organism>
<reference evidence="1 2" key="1">
    <citation type="submission" date="2021-10" db="EMBL/GenBank/DDBJ databases">
        <title>Anaerobic single-cell dispensing facilitates the cultivation of human gut bacteria.</title>
        <authorList>
            <person name="Afrizal A."/>
        </authorList>
    </citation>
    <scope>NUCLEOTIDE SEQUENCE [LARGE SCALE GENOMIC DNA]</scope>
    <source>
        <strain evidence="1 2">CLA-AA-H232</strain>
    </source>
</reference>
<dbReference type="RefSeq" id="WP_022228884.1">
    <property type="nucleotide sequence ID" value="NZ_JAJEQM010000011.1"/>
</dbReference>
<proteinExistence type="predicted"/>
<protein>
    <submittedName>
        <fullName evidence="1">Uncharacterized protein</fullName>
    </submittedName>
</protein>